<keyword evidence="1" id="KW-0732">Signal</keyword>
<accession>C5K4W2</accession>
<feature type="chain" id="PRO_5002953738" evidence="1">
    <location>
        <begin position="18"/>
        <end position="156"/>
    </location>
</feature>
<dbReference type="OrthoDB" id="437126at2759"/>
<sequence>MASPILFLALFITSVVGKLPDHLPSKYCIEIVYGGFFDKLYVRHEVTFLNEHFMKYEQYNWRWFIPIWRHKRGLEKVPMHYNPCYDAPQPYVMDRDFSGFYFTKEQFAAMRHNETTDELNMMIDNVPRMLARCPISNMRKVPASVVDAEAMPDVSD</sequence>
<reference evidence="2 3" key="1">
    <citation type="submission" date="2008-07" db="EMBL/GenBank/DDBJ databases">
        <authorList>
            <person name="El-Sayed N."/>
            <person name="Caler E."/>
            <person name="Inman J."/>
            <person name="Amedeo P."/>
            <person name="Hass B."/>
            <person name="Wortman J."/>
        </authorList>
    </citation>
    <scope>NUCLEOTIDE SEQUENCE [LARGE SCALE GENOMIC DNA]</scope>
    <source>
        <strain evidence="3">ATCC 50983 / TXsc</strain>
    </source>
</reference>
<proteinExistence type="predicted"/>
<evidence type="ECO:0000313" key="2">
    <source>
        <dbReference type="EMBL" id="EER20384.1"/>
    </source>
</evidence>
<name>C5K4W2_PERM5</name>
<dbReference type="OMA" id="SKYCIEI"/>
<evidence type="ECO:0000256" key="1">
    <source>
        <dbReference type="SAM" id="SignalP"/>
    </source>
</evidence>
<organism evidence="3">
    <name type="scientific">Perkinsus marinus (strain ATCC 50983 / TXsc)</name>
    <dbReference type="NCBI Taxonomy" id="423536"/>
    <lineage>
        <taxon>Eukaryota</taxon>
        <taxon>Sar</taxon>
        <taxon>Alveolata</taxon>
        <taxon>Perkinsozoa</taxon>
        <taxon>Perkinsea</taxon>
        <taxon>Perkinsida</taxon>
        <taxon>Perkinsidae</taxon>
        <taxon>Perkinsus</taxon>
    </lineage>
</organism>
<protein>
    <submittedName>
        <fullName evidence="2">Uncharacterized protein</fullName>
    </submittedName>
</protein>
<dbReference type="EMBL" id="GG670562">
    <property type="protein sequence ID" value="EER20384.1"/>
    <property type="molecule type" value="Genomic_DNA"/>
</dbReference>
<dbReference type="InParanoid" id="C5K4W2"/>
<dbReference type="GeneID" id="9053935"/>
<dbReference type="Proteomes" id="UP000007800">
    <property type="component" value="Unassembled WGS sequence"/>
</dbReference>
<feature type="signal peptide" evidence="1">
    <location>
        <begin position="1"/>
        <end position="17"/>
    </location>
</feature>
<keyword evidence="3" id="KW-1185">Reference proteome</keyword>
<dbReference type="AlphaFoldDB" id="C5K4W2"/>
<evidence type="ECO:0000313" key="3">
    <source>
        <dbReference type="Proteomes" id="UP000007800"/>
    </source>
</evidence>
<dbReference type="RefSeq" id="XP_002788588.1">
    <property type="nucleotide sequence ID" value="XM_002788542.1"/>
</dbReference>
<gene>
    <name evidence="2" type="ORF">Pmar_PMAR010117</name>
</gene>